<dbReference type="Proteomes" id="UP000178574">
    <property type="component" value="Unassembled WGS sequence"/>
</dbReference>
<evidence type="ECO:0000313" key="2">
    <source>
        <dbReference type="EMBL" id="OGZ95010.1"/>
    </source>
</evidence>
<evidence type="ECO:0000313" key="3">
    <source>
        <dbReference type="Proteomes" id="UP000178574"/>
    </source>
</evidence>
<keyword evidence="1" id="KW-0472">Membrane</keyword>
<reference evidence="2 3" key="1">
    <citation type="journal article" date="2016" name="Nat. Commun.">
        <title>Thousands of microbial genomes shed light on interconnected biogeochemical processes in an aquifer system.</title>
        <authorList>
            <person name="Anantharaman K."/>
            <person name="Brown C.T."/>
            <person name="Hug L.A."/>
            <person name="Sharon I."/>
            <person name="Castelle C.J."/>
            <person name="Probst A.J."/>
            <person name="Thomas B.C."/>
            <person name="Singh A."/>
            <person name="Wilkins M.J."/>
            <person name="Karaoz U."/>
            <person name="Brodie E.L."/>
            <person name="Williams K.H."/>
            <person name="Hubbard S.S."/>
            <person name="Banfield J.F."/>
        </authorList>
    </citation>
    <scope>NUCLEOTIDE SEQUENCE [LARGE SCALE GENOMIC DNA]</scope>
</reference>
<evidence type="ECO:0000256" key="1">
    <source>
        <dbReference type="SAM" id="Phobius"/>
    </source>
</evidence>
<keyword evidence="1" id="KW-0812">Transmembrane</keyword>
<dbReference type="AlphaFoldDB" id="A0A1G2K959"/>
<name>A0A1G2K959_9BACT</name>
<keyword evidence="1" id="KW-1133">Transmembrane helix</keyword>
<sequence>MDQKFRSQTKLWLALAAFVFAAGVLVGYGLRTPITAFLDLLDGEAIEARKDLAVVEKEVRKRVVVPDPNRIQRP</sequence>
<organism evidence="2 3">
    <name type="scientific">Candidatus Sungbacteria bacterium RIFCSPHIGHO2_01_FULL_50_25</name>
    <dbReference type="NCBI Taxonomy" id="1802265"/>
    <lineage>
        <taxon>Bacteria</taxon>
        <taxon>Candidatus Sungiibacteriota</taxon>
    </lineage>
</organism>
<protein>
    <submittedName>
        <fullName evidence="2">Uncharacterized protein</fullName>
    </submittedName>
</protein>
<accession>A0A1G2K959</accession>
<proteinExistence type="predicted"/>
<gene>
    <name evidence="2" type="ORF">A2847_02995</name>
</gene>
<comment type="caution">
    <text evidence="2">The sequence shown here is derived from an EMBL/GenBank/DDBJ whole genome shotgun (WGS) entry which is preliminary data.</text>
</comment>
<feature type="transmembrane region" description="Helical" evidence="1">
    <location>
        <begin position="12"/>
        <end position="30"/>
    </location>
</feature>
<dbReference type="EMBL" id="MHQD01000044">
    <property type="protein sequence ID" value="OGZ95010.1"/>
    <property type="molecule type" value="Genomic_DNA"/>
</dbReference>